<dbReference type="EMBL" id="JAODWD010000001">
    <property type="protein sequence ID" value="MCT7656973.1"/>
    <property type="molecule type" value="Genomic_DNA"/>
</dbReference>
<dbReference type="RefSeq" id="WP_260991057.1">
    <property type="nucleotide sequence ID" value="NZ_JAODWD010000001.1"/>
</dbReference>
<accession>A0ABT2M3Y6</accession>
<evidence type="ECO:0000256" key="1">
    <source>
        <dbReference type="SAM" id="MobiDB-lite"/>
    </source>
</evidence>
<evidence type="ECO:0000313" key="2">
    <source>
        <dbReference type="EMBL" id="MCT7656973.1"/>
    </source>
</evidence>
<keyword evidence="3" id="KW-1185">Reference proteome</keyword>
<gene>
    <name evidence="2" type="ORF">N4S67_00900</name>
</gene>
<sequence>MAIPPDSSPFGSQTVTGPGWPNVDEEMLAAAAAKYEALAAKITGSVVPQQQSQLMKMNDHWEGAGALAATGEATTIIGGHEANAAHAAAIAGKLRAMEATVVKAKMLANTIAQEVQHECEALSAMPFSNAQELVQSRIKMGLSQNIANVTAHTTELANTLGVPPSIPFPGAPVSAGGKEAKDAAEETSKAASDGSQQAMQMMSQMGSMAAQLPMQIGQSLMQLPQQMGQQLQQLTQPLQQLTSMFGQGGKADSLGAAGMPFSSFSNHPLAGGSGAGGGSGMVKAASLPGSGGMPLQTSQMANLVGTKSVSTAPAEGAMAGSSATGGAAPMAAGGGMGGMAPMMGQRGDGGGGTSASLAVPAPLDHDLDEGDYDDDDW</sequence>
<evidence type="ECO:0008006" key="4">
    <source>
        <dbReference type="Google" id="ProtNLM"/>
    </source>
</evidence>
<proteinExistence type="predicted"/>
<reference evidence="3" key="1">
    <citation type="submission" date="2023-07" db="EMBL/GenBank/DDBJ databases">
        <authorList>
            <person name="Deng Y."/>
            <person name="Zhang Y.-Q."/>
        </authorList>
    </citation>
    <scope>NUCLEOTIDE SEQUENCE [LARGE SCALE GENOMIC DNA]</scope>
    <source>
        <strain evidence="3">CPCC 205710</strain>
    </source>
</reference>
<feature type="compositionally biased region" description="Basic and acidic residues" evidence="1">
    <location>
        <begin position="178"/>
        <end position="188"/>
    </location>
</feature>
<feature type="region of interest" description="Disordered" evidence="1">
    <location>
        <begin position="169"/>
        <end position="196"/>
    </location>
</feature>
<organism evidence="2 3">
    <name type="scientific">Mycobacterium deserti</name>
    <dbReference type="NCBI Taxonomy" id="2978347"/>
    <lineage>
        <taxon>Bacteria</taxon>
        <taxon>Bacillati</taxon>
        <taxon>Actinomycetota</taxon>
        <taxon>Actinomycetes</taxon>
        <taxon>Mycobacteriales</taxon>
        <taxon>Mycobacteriaceae</taxon>
        <taxon>Mycobacterium</taxon>
    </lineage>
</organism>
<feature type="region of interest" description="Disordered" evidence="1">
    <location>
        <begin position="342"/>
        <end position="377"/>
    </location>
</feature>
<dbReference type="Proteomes" id="UP001206639">
    <property type="component" value="Unassembled WGS sequence"/>
</dbReference>
<evidence type="ECO:0000313" key="3">
    <source>
        <dbReference type="Proteomes" id="UP001206639"/>
    </source>
</evidence>
<name>A0ABT2M3Y6_9MYCO</name>
<feature type="compositionally biased region" description="Acidic residues" evidence="1">
    <location>
        <begin position="366"/>
        <end position="377"/>
    </location>
</feature>
<comment type="caution">
    <text evidence="2">The sequence shown here is derived from an EMBL/GenBank/DDBJ whole genome shotgun (WGS) entry which is preliminary data.</text>
</comment>
<protein>
    <recommendedName>
        <fullName evidence="4">PPE family protein</fullName>
    </recommendedName>
</protein>